<dbReference type="EMBL" id="CAMKVN010003188">
    <property type="protein sequence ID" value="CAI2183994.1"/>
    <property type="molecule type" value="Genomic_DNA"/>
</dbReference>
<dbReference type="OrthoDB" id="2325069at2759"/>
<gene>
    <name evidence="2" type="ORF">FWILDA_LOCUS11358</name>
</gene>
<name>A0A9W4WSM6_9GLOM</name>
<evidence type="ECO:0000256" key="1">
    <source>
        <dbReference type="SAM" id="MobiDB-lite"/>
    </source>
</evidence>
<comment type="caution">
    <text evidence="2">The sequence shown here is derived from an EMBL/GenBank/DDBJ whole genome shotgun (WGS) entry which is preliminary data.</text>
</comment>
<keyword evidence="3" id="KW-1185">Reference proteome</keyword>
<organism evidence="2 3">
    <name type="scientific">Funneliformis geosporum</name>
    <dbReference type="NCBI Taxonomy" id="1117311"/>
    <lineage>
        <taxon>Eukaryota</taxon>
        <taxon>Fungi</taxon>
        <taxon>Fungi incertae sedis</taxon>
        <taxon>Mucoromycota</taxon>
        <taxon>Glomeromycotina</taxon>
        <taxon>Glomeromycetes</taxon>
        <taxon>Glomerales</taxon>
        <taxon>Glomeraceae</taxon>
        <taxon>Funneliformis</taxon>
    </lineage>
</organism>
<feature type="compositionally biased region" description="Polar residues" evidence="1">
    <location>
        <begin position="27"/>
        <end position="43"/>
    </location>
</feature>
<dbReference type="Proteomes" id="UP001153678">
    <property type="component" value="Unassembled WGS sequence"/>
</dbReference>
<evidence type="ECO:0000313" key="3">
    <source>
        <dbReference type="Proteomes" id="UP001153678"/>
    </source>
</evidence>
<protein>
    <submittedName>
        <fullName evidence="2">5332_t:CDS:1</fullName>
    </submittedName>
</protein>
<feature type="non-terminal residue" evidence="2">
    <location>
        <position position="216"/>
    </location>
</feature>
<evidence type="ECO:0000313" key="2">
    <source>
        <dbReference type="EMBL" id="CAI2183994.1"/>
    </source>
</evidence>
<accession>A0A9W4WSM6</accession>
<feature type="region of interest" description="Disordered" evidence="1">
    <location>
        <begin position="1"/>
        <end position="75"/>
    </location>
</feature>
<sequence>RPGMGDDPMKGAPGDIPETGGIIPKGLTTSQNLKSQKVPQNKEPSPKLNQVVKVPPRAGPGGSSEAPTSGSQNERCATTNFRCSKTSMAKKEEACILVSGPPNNTLITPKSKQRISWNQSPCQMLYNGSSKKSDLSKRDYSPNGKQIHKFVKDCTFPFMMTEKQTRTYGPTAIELHEHSDDNTENISSGHQLSLPSAIIQSWVGLIIALIQNFYLN</sequence>
<feature type="compositionally biased region" description="Polar residues" evidence="1">
    <location>
        <begin position="65"/>
        <end position="75"/>
    </location>
</feature>
<proteinExistence type="predicted"/>
<reference evidence="2" key="1">
    <citation type="submission" date="2022-08" db="EMBL/GenBank/DDBJ databases">
        <authorList>
            <person name="Kallberg Y."/>
            <person name="Tangrot J."/>
            <person name="Rosling A."/>
        </authorList>
    </citation>
    <scope>NUCLEOTIDE SEQUENCE</scope>
    <source>
        <strain evidence="2">Wild A</strain>
    </source>
</reference>
<dbReference type="AlphaFoldDB" id="A0A9W4WSM6"/>